<protein>
    <submittedName>
        <fullName evidence="14">ATP-dependent RNA helicase SrmB</fullName>
        <ecNumber evidence="14">3.6.4.13</ecNumber>
    </submittedName>
</protein>
<keyword evidence="8" id="KW-0067">ATP-binding</keyword>
<dbReference type="GO" id="GO:0051607">
    <property type="term" value="P:defense response to virus"/>
    <property type="evidence" value="ECO:0007669"/>
    <property type="project" value="UniProtKB-KW"/>
</dbReference>
<dbReference type="GO" id="GO:0003676">
    <property type="term" value="F:nucleic acid binding"/>
    <property type="evidence" value="ECO:0007669"/>
    <property type="project" value="InterPro"/>
</dbReference>
<evidence type="ECO:0000313" key="14">
    <source>
        <dbReference type="EMBL" id="GFI41735.1"/>
    </source>
</evidence>
<keyword evidence="7 14" id="KW-0347">Helicase</keyword>
<dbReference type="InterPro" id="IPR050079">
    <property type="entry name" value="DEAD_box_RNA_helicase"/>
</dbReference>
<dbReference type="RefSeq" id="WP_172472954.1">
    <property type="nucleotide sequence ID" value="NZ_BLMI01000217.1"/>
</dbReference>
<dbReference type="InterPro" id="IPR014001">
    <property type="entry name" value="Helicase_ATP-bd"/>
</dbReference>
<comment type="similarity">
    <text evidence="1">In the N-terminal section; belongs to the CRISPR-associated nuclease Cas3-HD family.</text>
</comment>
<reference evidence="14 15" key="1">
    <citation type="journal article" date="2020" name="Microbiome">
        <title>Single-cell genomics of uncultured bacteria reveals dietary fiber responders in the mouse gut microbiota.</title>
        <authorList>
            <person name="Chijiiwa R."/>
            <person name="Hosokawa M."/>
            <person name="Kogawa M."/>
            <person name="Nishikawa Y."/>
            <person name="Ide K."/>
            <person name="Sakanashi C."/>
            <person name="Takahashi K."/>
            <person name="Takeyama H."/>
        </authorList>
    </citation>
    <scope>NUCLEOTIDE SEQUENCE [LARGE SCALE GENOMIC DNA]</scope>
    <source>
        <strain evidence="14">IMSAGC_017</strain>
    </source>
</reference>
<dbReference type="SUPFAM" id="SSF52540">
    <property type="entry name" value="P-loop containing nucleoside triphosphate hydrolases"/>
    <property type="match status" value="1"/>
</dbReference>
<feature type="domain" description="Helicase ATP-binding" evidence="11">
    <location>
        <begin position="307"/>
        <end position="481"/>
    </location>
</feature>
<dbReference type="GO" id="GO:0004518">
    <property type="term" value="F:nuclease activity"/>
    <property type="evidence" value="ECO:0007669"/>
    <property type="project" value="UniProtKB-KW"/>
</dbReference>
<dbReference type="GO" id="GO:0005829">
    <property type="term" value="C:cytosol"/>
    <property type="evidence" value="ECO:0007669"/>
    <property type="project" value="TreeGrafter"/>
</dbReference>
<dbReference type="PROSITE" id="PS51192">
    <property type="entry name" value="HELICASE_ATP_BIND_1"/>
    <property type="match status" value="1"/>
</dbReference>
<dbReference type="GO" id="GO:0016787">
    <property type="term" value="F:hydrolase activity"/>
    <property type="evidence" value="ECO:0007669"/>
    <property type="project" value="UniProtKB-KW"/>
</dbReference>
<dbReference type="InterPro" id="IPR011545">
    <property type="entry name" value="DEAD/DEAH_box_helicase_dom"/>
</dbReference>
<dbReference type="InterPro" id="IPR006474">
    <property type="entry name" value="Helicase_Cas3_CRISPR-ass_core"/>
</dbReference>
<dbReference type="GO" id="GO:0005524">
    <property type="term" value="F:ATP binding"/>
    <property type="evidence" value="ECO:0007669"/>
    <property type="project" value="UniProtKB-KW"/>
</dbReference>
<dbReference type="NCBIfam" id="TIGR01587">
    <property type="entry name" value="cas3_core"/>
    <property type="match status" value="1"/>
</dbReference>
<dbReference type="NCBIfam" id="TIGR01596">
    <property type="entry name" value="cas3_HD"/>
    <property type="match status" value="1"/>
</dbReference>
<evidence type="ECO:0000259" key="12">
    <source>
        <dbReference type="PROSITE" id="PS51194"/>
    </source>
</evidence>
<comment type="similarity">
    <text evidence="10">Belongs to the DEAD box helicase family.</text>
</comment>
<dbReference type="InterPro" id="IPR006483">
    <property type="entry name" value="CRISPR-assoc_Cas3_HD"/>
</dbReference>
<dbReference type="Pfam" id="PF00270">
    <property type="entry name" value="DEAD"/>
    <property type="match status" value="1"/>
</dbReference>
<dbReference type="InterPro" id="IPR027417">
    <property type="entry name" value="P-loop_NTPase"/>
</dbReference>
<evidence type="ECO:0000256" key="1">
    <source>
        <dbReference type="ARBA" id="ARBA00006847"/>
    </source>
</evidence>
<keyword evidence="5" id="KW-0547">Nucleotide-binding</keyword>
<comment type="caution">
    <text evidence="14">The sequence shown here is derived from an EMBL/GenBank/DDBJ whole genome shotgun (WGS) entry which is preliminary data.</text>
</comment>
<dbReference type="GO" id="GO:0003724">
    <property type="term" value="F:RNA helicase activity"/>
    <property type="evidence" value="ECO:0007669"/>
    <property type="project" value="UniProtKB-EC"/>
</dbReference>
<dbReference type="PANTHER" id="PTHR47959">
    <property type="entry name" value="ATP-DEPENDENT RNA HELICASE RHLE-RELATED"/>
    <property type="match status" value="1"/>
</dbReference>
<dbReference type="InterPro" id="IPR054712">
    <property type="entry name" value="Cas3-like_dom"/>
</dbReference>
<sequence>MDIDKYLVSLEKIIININQCYAHRSDGYQETINEHIQLCTKYLKEIFKLKKLDSILKSFNISLGEGVSDEGKEMFNELFFNTITFHDTGKINPFFQSEKMANLVINYLNPPKNLESDHSKLSAYMYLGYYLNKLDGFKKSDYKILKTIVYINAFVISRHHSKINDFRTRFIDNFDSDDELEKRIIDWVNDDEFVKLFKDDFSFTPLKQKGCENLFKKLKKQSINKQIDLYVYVRFLYSLLVSCDYYATSEFYGDNRNNVMLKDADFSEIIKLYNNSELITKIRKNDIGKEKINGLRRKIFLEAERNLIENIDKNIFYLEAPTGSGKSNTALNLSLRLVENNDNLNKIVYVYPFNTLVEQNLASLKKIFGNSKIMNNIAVVNSNTPFKTDENFSDEYQKALLDRQFLTYPIILTTHVSLFDTFFGNNRESAFGLCQYANSVIVLDEIQNYRIEIWNEIIIFLKEFAKILNLKIIIMSATLPDLELLTDDRSNSVSLITNPQEYFLNPIFKDRVKTDYSLMHVENTEEALLNHVLEMNKLKKKIMIEFIVRKSAEKFYRQLKEIELDCEVLFISGFDSVLEREKIIETVKTSKHLILVATQVIEAGVDIDMDIGYKDISKLDSEEQFMGRINRSCKEDGKGIVYFFNLNKATNIYKEDDRVVQKNLTLFNDDMKEVLLEKNFNYYYQKLLMTLANRAKKSEEKNVANFFRDYVACLDYNAVSKRMELILDTRDRVTIFLGRTVTDIDGNEFDGKAIWNGYVDLLKNNEMDYAKKVYELSVVKSMMNYFMYQVIKKNQFDFKEQIGDIYYIENGDDYILDGKLNTALFETEDELFI</sequence>
<dbReference type="SMART" id="SM00490">
    <property type="entry name" value="HELICc"/>
    <property type="match status" value="1"/>
</dbReference>
<keyword evidence="3" id="KW-0540">Nuclease</keyword>
<dbReference type="InterPro" id="IPR001650">
    <property type="entry name" value="Helicase_C-like"/>
</dbReference>
<evidence type="ECO:0000256" key="3">
    <source>
        <dbReference type="ARBA" id="ARBA00022722"/>
    </source>
</evidence>
<evidence type="ECO:0000256" key="2">
    <source>
        <dbReference type="ARBA" id="ARBA00009046"/>
    </source>
</evidence>
<keyword evidence="9" id="KW-0051">Antiviral defense</keyword>
<keyword evidence="4" id="KW-0479">Metal-binding</keyword>
<dbReference type="PROSITE" id="PS51194">
    <property type="entry name" value="HELICASE_CTER"/>
    <property type="match status" value="1"/>
</dbReference>
<dbReference type="AlphaFoldDB" id="A0A829ZCY6"/>
<evidence type="ECO:0000256" key="10">
    <source>
        <dbReference type="ARBA" id="ARBA00038437"/>
    </source>
</evidence>
<evidence type="ECO:0000256" key="7">
    <source>
        <dbReference type="ARBA" id="ARBA00022806"/>
    </source>
</evidence>
<evidence type="ECO:0000259" key="13">
    <source>
        <dbReference type="PROSITE" id="PS51643"/>
    </source>
</evidence>
<evidence type="ECO:0000256" key="4">
    <source>
        <dbReference type="ARBA" id="ARBA00022723"/>
    </source>
</evidence>
<accession>A0A829ZCY6</accession>
<dbReference type="EMBL" id="BLMI01000217">
    <property type="protein sequence ID" value="GFI41735.1"/>
    <property type="molecule type" value="Genomic_DNA"/>
</dbReference>
<evidence type="ECO:0000256" key="8">
    <source>
        <dbReference type="ARBA" id="ARBA00022840"/>
    </source>
</evidence>
<dbReference type="Proteomes" id="UP000490821">
    <property type="component" value="Unassembled WGS sequence"/>
</dbReference>
<dbReference type="CDD" id="cd09641">
    <property type="entry name" value="Cas3''_I"/>
    <property type="match status" value="1"/>
</dbReference>
<evidence type="ECO:0000313" key="15">
    <source>
        <dbReference type="Proteomes" id="UP000490821"/>
    </source>
</evidence>
<dbReference type="Gene3D" id="3.40.50.300">
    <property type="entry name" value="P-loop containing nucleotide triphosphate hydrolases"/>
    <property type="match status" value="2"/>
</dbReference>
<comment type="similarity">
    <text evidence="2">In the central section; belongs to the CRISPR-associated helicase Cas3 family.</text>
</comment>
<keyword evidence="6 14" id="KW-0378">Hydrolase</keyword>
<dbReference type="Gene3D" id="1.10.3210.30">
    <property type="match status" value="1"/>
</dbReference>
<evidence type="ECO:0000256" key="5">
    <source>
        <dbReference type="ARBA" id="ARBA00022741"/>
    </source>
</evidence>
<evidence type="ECO:0000256" key="6">
    <source>
        <dbReference type="ARBA" id="ARBA00022801"/>
    </source>
</evidence>
<feature type="domain" description="Helicase C-terminal" evidence="12">
    <location>
        <begin position="527"/>
        <end position="688"/>
    </location>
</feature>
<proteinExistence type="inferred from homology"/>
<dbReference type="EC" id="3.6.4.13" evidence="14"/>
<organism evidence="14 15">
    <name type="scientific">Thomasclavelia cocleata</name>
    <dbReference type="NCBI Taxonomy" id="69824"/>
    <lineage>
        <taxon>Bacteria</taxon>
        <taxon>Bacillati</taxon>
        <taxon>Bacillota</taxon>
        <taxon>Erysipelotrichia</taxon>
        <taxon>Erysipelotrichales</taxon>
        <taxon>Coprobacillaceae</taxon>
        <taxon>Thomasclavelia</taxon>
    </lineage>
</organism>
<gene>
    <name evidence="14" type="primary">srmB</name>
    <name evidence="14" type="ORF">IMSAGC017_01780</name>
</gene>
<dbReference type="Pfam" id="PF22590">
    <property type="entry name" value="Cas3-like_C_2"/>
    <property type="match status" value="1"/>
</dbReference>
<evidence type="ECO:0000256" key="9">
    <source>
        <dbReference type="ARBA" id="ARBA00023118"/>
    </source>
</evidence>
<dbReference type="PANTHER" id="PTHR47959:SF16">
    <property type="entry name" value="CRISPR-ASSOCIATED NUCLEASE_HELICASE CAS3-RELATED"/>
    <property type="match status" value="1"/>
</dbReference>
<name>A0A829ZCY6_9FIRM</name>
<feature type="domain" description="HD Cas3-type" evidence="13">
    <location>
        <begin position="25"/>
        <end position="246"/>
    </location>
</feature>
<dbReference type="GO" id="GO:0046872">
    <property type="term" value="F:metal ion binding"/>
    <property type="evidence" value="ECO:0007669"/>
    <property type="project" value="UniProtKB-KW"/>
</dbReference>
<dbReference type="PROSITE" id="PS51643">
    <property type="entry name" value="HD_CAS3"/>
    <property type="match status" value="1"/>
</dbReference>
<dbReference type="SMART" id="SM00487">
    <property type="entry name" value="DEXDc"/>
    <property type="match status" value="1"/>
</dbReference>
<evidence type="ECO:0000259" key="11">
    <source>
        <dbReference type="PROSITE" id="PS51192"/>
    </source>
</evidence>
<dbReference type="InterPro" id="IPR038257">
    <property type="entry name" value="CRISPR-assoc_Cas3_HD_sf"/>
</dbReference>